<dbReference type="STRING" id="314232.SKA53_06397"/>
<evidence type="ECO:0000256" key="7">
    <source>
        <dbReference type="RuleBase" id="RU003879"/>
    </source>
</evidence>
<keyword evidence="6 8" id="KW-0472">Membrane</keyword>
<evidence type="ECO:0000256" key="1">
    <source>
        <dbReference type="ARBA" id="ARBA00004162"/>
    </source>
</evidence>
<dbReference type="GO" id="GO:0015031">
    <property type="term" value="P:protein transport"/>
    <property type="evidence" value="ECO:0007669"/>
    <property type="project" value="UniProtKB-KW"/>
</dbReference>
<evidence type="ECO:0000256" key="6">
    <source>
        <dbReference type="ARBA" id="ARBA00023136"/>
    </source>
</evidence>
<dbReference type="GO" id="GO:0005886">
    <property type="term" value="C:plasma membrane"/>
    <property type="evidence" value="ECO:0007669"/>
    <property type="project" value="UniProtKB-SubCell"/>
</dbReference>
<keyword evidence="7" id="KW-0653">Protein transport</keyword>
<name>A3V7R2_9RHOB</name>
<evidence type="ECO:0000256" key="2">
    <source>
        <dbReference type="ARBA" id="ARBA00005811"/>
    </source>
</evidence>
<keyword evidence="5 8" id="KW-1133">Transmembrane helix</keyword>
<sequence length="128" mass="13838">MRLAPSPRAKPEPTITLINVVFLMLVFFLIAGQVAQPLDRDVQLVDADSMAARVPDDALVMRADGTLIWHGLATTLTDFVAAQPDQTGALRILPDRYLPARDLIAVAAALRAQTGQDVRLVTRQGLAP</sequence>
<comment type="caution">
    <text evidence="9">The sequence shown here is derived from an EMBL/GenBank/DDBJ whole genome shotgun (WGS) entry which is preliminary data.</text>
</comment>
<evidence type="ECO:0008006" key="11">
    <source>
        <dbReference type="Google" id="ProtNLM"/>
    </source>
</evidence>
<dbReference type="Pfam" id="PF02472">
    <property type="entry name" value="ExbD"/>
    <property type="match status" value="1"/>
</dbReference>
<dbReference type="EMBL" id="AAMS01000007">
    <property type="protein sequence ID" value="EAQ05712.1"/>
    <property type="molecule type" value="Genomic_DNA"/>
</dbReference>
<dbReference type="InterPro" id="IPR003400">
    <property type="entry name" value="ExbD"/>
</dbReference>
<keyword evidence="10" id="KW-1185">Reference proteome</keyword>
<proteinExistence type="inferred from homology"/>
<reference evidence="9 10" key="1">
    <citation type="submission" date="2006-01" db="EMBL/GenBank/DDBJ databases">
        <authorList>
            <person name="Hagstrom A."/>
            <person name="Ferriera S."/>
            <person name="Johnson J."/>
            <person name="Kravitz S."/>
            <person name="Halpern A."/>
            <person name="Remington K."/>
            <person name="Beeson K."/>
            <person name="Tran B."/>
            <person name="Rogers Y.-H."/>
            <person name="Friedman R."/>
            <person name="Venter J.C."/>
        </authorList>
    </citation>
    <scope>NUCLEOTIDE SEQUENCE [LARGE SCALE GENOMIC DNA]</scope>
    <source>
        <strain evidence="9 10">SKA53</strain>
    </source>
</reference>
<gene>
    <name evidence="9" type="ORF">SKA53_06397</name>
</gene>
<dbReference type="RefSeq" id="WP_007205232.1">
    <property type="nucleotide sequence ID" value="NZ_CH672414.1"/>
</dbReference>
<dbReference type="eggNOG" id="COG0848">
    <property type="taxonomic scope" value="Bacteria"/>
</dbReference>
<dbReference type="AlphaFoldDB" id="A3V7R2"/>
<dbReference type="OrthoDB" id="8479787at2"/>
<dbReference type="HOGENOM" id="CLU_085305_4_1_5"/>
<comment type="subcellular location">
    <subcellularLocation>
        <location evidence="1">Cell membrane</location>
        <topology evidence="1">Single-pass membrane protein</topology>
    </subcellularLocation>
    <subcellularLocation>
        <location evidence="7">Cell membrane</location>
        <topology evidence="7">Single-pass type II membrane protein</topology>
    </subcellularLocation>
</comment>
<evidence type="ECO:0000256" key="3">
    <source>
        <dbReference type="ARBA" id="ARBA00022475"/>
    </source>
</evidence>
<evidence type="ECO:0000313" key="9">
    <source>
        <dbReference type="EMBL" id="EAQ05712.1"/>
    </source>
</evidence>
<keyword evidence="3" id="KW-1003">Cell membrane</keyword>
<evidence type="ECO:0000256" key="4">
    <source>
        <dbReference type="ARBA" id="ARBA00022692"/>
    </source>
</evidence>
<evidence type="ECO:0000256" key="5">
    <source>
        <dbReference type="ARBA" id="ARBA00022989"/>
    </source>
</evidence>
<accession>A3V7R2</accession>
<evidence type="ECO:0000313" key="10">
    <source>
        <dbReference type="Proteomes" id="UP000004507"/>
    </source>
</evidence>
<organism evidence="9 10">
    <name type="scientific">Yoonia vestfoldensis SKA53</name>
    <dbReference type="NCBI Taxonomy" id="314232"/>
    <lineage>
        <taxon>Bacteria</taxon>
        <taxon>Pseudomonadati</taxon>
        <taxon>Pseudomonadota</taxon>
        <taxon>Alphaproteobacteria</taxon>
        <taxon>Rhodobacterales</taxon>
        <taxon>Paracoccaceae</taxon>
        <taxon>Yoonia</taxon>
    </lineage>
</organism>
<feature type="transmembrane region" description="Helical" evidence="8">
    <location>
        <begin position="15"/>
        <end position="35"/>
    </location>
</feature>
<evidence type="ECO:0000256" key="8">
    <source>
        <dbReference type="SAM" id="Phobius"/>
    </source>
</evidence>
<dbReference type="GO" id="GO:0022857">
    <property type="term" value="F:transmembrane transporter activity"/>
    <property type="evidence" value="ECO:0007669"/>
    <property type="project" value="InterPro"/>
</dbReference>
<dbReference type="Proteomes" id="UP000004507">
    <property type="component" value="Unassembled WGS sequence"/>
</dbReference>
<protein>
    <recommendedName>
        <fullName evidence="11">Biopolymer transport protein ExbD/TolR</fullName>
    </recommendedName>
</protein>
<keyword evidence="4 7" id="KW-0812">Transmembrane</keyword>
<comment type="similarity">
    <text evidence="2 7">Belongs to the ExbD/TolR family.</text>
</comment>
<keyword evidence="7" id="KW-0813">Transport</keyword>